<dbReference type="InterPro" id="IPR026983">
    <property type="entry name" value="DHC"/>
</dbReference>
<dbReference type="GO" id="GO:0051959">
    <property type="term" value="F:dynein light intermediate chain binding"/>
    <property type="evidence" value="ECO:0007669"/>
    <property type="project" value="InterPro"/>
</dbReference>
<reference evidence="3" key="1">
    <citation type="submission" date="2024-04" db="EMBL/GenBank/DDBJ databases">
        <title>Salinicola lusitanus LLJ914,a marine bacterium isolated from the Okinawa Trough.</title>
        <authorList>
            <person name="Li J."/>
        </authorList>
    </citation>
    <scope>NUCLEOTIDE SEQUENCE [LARGE SCALE GENOMIC DNA]</scope>
</reference>
<evidence type="ECO:0000313" key="2">
    <source>
        <dbReference type="EMBL" id="KAK7880397.1"/>
    </source>
</evidence>
<protein>
    <recommendedName>
        <fullName evidence="1">Dynein heavy chain C-terminal domain-containing protein</fullName>
    </recommendedName>
</protein>
<dbReference type="InterPro" id="IPR043160">
    <property type="entry name" value="Dynein_C_barrel"/>
</dbReference>
<dbReference type="GO" id="GO:0007018">
    <property type="term" value="P:microtubule-based movement"/>
    <property type="evidence" value="ECO:0007669"/>
    <property type="project" value="InterPro"/>
</dbReference>
<dbReference type="GO" id="GO:0030286">
    <property type="term" value="C:dynein complex"/>
    <property type="evidence" value="ECO:0007669"/>
    <property type="project" value="InterPro"/>
</dbReference>
<accession>A0AAW0MMN7</accession>
<sequence length="224" mass="25085">MSEDLRDALDCLFDARIPGAWLRLSWASASLGFWFSEMLERNLQLSSWICSGRPNQFWLTGFFNPQVHVLHKLQKQRLVFLTAMRQETTRLNQTKGWALDSVLLSNDVTKLMKEDVQAPPPEDVGGVYIYGLFLDGAGWDRRGARLIEAPAKVLFTPLPVVHVYAVSSGDSSKMADSKRPVVSSYSLSRLQETTKNRPQLHLLCEPALQPESRALDAEGDGPAL</sequence>
<dbReference type="PANTHER" id="PTHR46961:SF19">
    <property type="entry name" value="DYNEIN HEAVY CHAIN 5, AXONEMAL"/>
    <property type="match status" value="1"/>
</dbReference>
<keyword evidence="3" id="KW-1185">Reference proteome</keyword>
<dbReference type="AlphaFoldDB" id="A0AAW0MMN7"/>
<organism evidence="2 3">
    <name type="scientific">Mugilogobius chulae</name>
    <name type="common">yellowstripe goby</name>
    <dbReference type="NCBI Taxonomy" id="88201"/>
    <lineage>
        <taxon>Eukaryota</taxon>
        <taxon>Metazoa</taxon>
        <taxon>Chordata</taxon>
        <taxon>Craniata</taxon>
        <taxon>Vertebrata</taxon>
        <taxon>Euteleostomi</taxon>
        <taxon>Actinopterygii</taxon>
        <taxon>Neopterygii</taxon>
        <taxon>Teleostei</taxon>
        <taxon>Neoteleostei</taxon>
        <taxon>Acanthomorphata</taxon>
        <taxon>Gobiaria</taxon>
        <taxon>Gobiiformes</taxon>
        <taxon>Gobioidei</taxon>
        <taxon>Gobiidae</taxon>
        <taxon>Gobionellinae</taxon>
        <taxon>Mugilogobius</taxon>
    </lineage>
</organism>
<proteinExistence type="predicted"/>
<dbReference type="InterPro" id="IPR041228">
    <property type="entry name" value="Dynein_C"/>
</dbReference>
<dbReference type="Proteomes" id="UP001460270">
    <property type="component" value="Unassembled WGS sequence"/>
</dbReference>
<dbReference type="Gene3D" id="1.20.1270.280">
    <property type="match status" value="1"/>
</dbReference>
<name>A0AAW0MMN7_9GOBI</name>
<dbReference type="Gene3D" id="3.10.490.20">
    <property type="match status" value="1"/>
</dbReference>
<dbReference type="Pfam" id="PF18199">
    <property type="entry name" value="Dynein_C"/>
    <property type="match status" value="1"/>
</dbReference>
<dbReference type="PANTHER" id="PTHR46961">
    <property type="entry name" value="DYNEIN HEAVY CHAIN 1, AXONEMAL-LIKE PROTEIN"/>
    <property type="match status" value="1"/>
</dbReference>
<evidence type="ECO:0000259" key="1">
    <source>
        <dbReference type="Pfam" id="PF18199"/>
    </source>
</evidence>
<evidence type="ECO:0000313" key="3">
    <source>
        <dbReference type="Proteomes" id="UP001460270"/>
    </source>
</evidence>
<comment type="caution">
    <text evidence="2">The sequence shown here is derived from an EMBL/GenBank/DDBJ whole genome shotgun (WGS) entry which is preliminary data.</text>
</comment>
<dbReference type="GO" id="GO:0045505">
    <property type="term" value="F:dynein intermediate chain binding"/>
    <property type="evidence" value="ECO:0007669"/>
    <property type="project" value="InterPro"/>
</dbReference>
<feature type="domain" description="Dynein heavy chain C-terminal" evidence="1">
    <location>
        <begin position="1"/>
        <end position="173"/>
    </location>
</feature>
<gene>
    <name evidence="2" type="ORF">WMY93_032966</name>
</gene>
<dbReference type="EMBL" id="JBBPFD010000105">
    <property type="protein sequence ID" value="KAK7880397.1"/>
    <property type="molecule type" value="Genomic_DNA"/>
</dbReference>